<name>A0A1I0GH02_9PROT</name>
<sequence>MVNNGTLVESALTTGTVQAIRIKKPGIPVNTPEWLRNMIEILVGRRNNKIEIPKHETLTFSSTPTQAECEALYEYTNRVRSALDSLITRFDS</sequence>
<protein>
    <submittedName>
        <fullName evidence="1">Uncharacterized protein</fullName>
    </submittedName>
</protein>
<dbReference type="AlphaFoldDB" id="A0A1I0GH02"/>
<dbReference type="OrthoDB" id="8565357at2"/>
<evidence type="ECO:0000313" key="2">
    <source>
        <dbReference type="Proteomes" id="UP000183339"/>
    </source>
</evidence>
<dbReference type="Proteomes" id="UP000183339">
    <property type="component" value="Unassembled WGS sequence"/>
</dbReference>
<dbReference type="RefSeq" id="WP_074709308.1">
    <property type="nucleotide sequence ID" value="NZ_FOHI01000013.1"/>
</dbReference>
<accession>A0A1I0GH02</accession>
<organism evidence="1 2">
    <name type="scientific">Nitrosospira multiformis</name>
    <dbReference type="NCBI Taxonomy" id="1231"/>
    <lineage>
        <taxon>Bacteria</taxon>
        <taxon>Pseudomonadati</taxon>
        <taxon>Pseudomonadota</taxon>
        <taxon>Betaproteobacteria</taxon>
        <taxon>Nitrosomonadales</taxon>
        <taxon>Nitrosomonadaceae</taxon>
        <taxon>Nitrosospira</taxon>
    </lineage>
</organism>
<gene>
    <name evidence="1" type="ORF">SAMN05216412_11318</name>
</gene>
<reference evidence="1 2" key="1">
    <citation type="submission" date="2016-10" db="EMBL/GenBank/DDBJ databases">
        <authorList>
            <person name="de Groot N.N."/>
        </authorList>
    </citation>
    <scope>NUCLEOTIDE SEQUENCE [LARGE SCALE GENOMIC DNA]</scope>
    <source>
        <strain evidence="1 2">Nl7</strain>
    </source>
</reference>
<evidence type="ECO:0000313" key="1">
    <source>
        <dbReference type="EMBL" id="SET69603.1"/>
    </source>
</evidence>
<dbReference type="EMBL" id="FOHI01000013">
    <property type="protein sequence ID" value="SET69603.1"/>
    <property type="molecule type" value="Genomic_DNA"/>
</dbReference>
<proteinExistence type="predicted"/>